<proteinExistence type="predicted"/>
<dbReference type="SMART" id="SM00563">
    <property type="entry name" value="PlsC"/>
    <property type="match status" value="1"/>
</dbReference>
<sequence>MICRRPACTPGCLDAPAAELRRGRIGQLAVLARALWAVLASVVLIHLLTHGAGTRAERRGAWLLHRRSAAILRSLGITVHTRGTPREGGALVVGNHQSFLDILVMSAQTPVHQIAKTEVGGWPVVGALATRTGTRFLDRSALSTLPQLVDDAVLLLRSGRKVQAFPEATTRCGGAIDEFHRCVFQAAIDAAVVVAPVTVRYTGPDGSPVTAAAFVGDETLTDSLRRVLALRGLTVQVNWLSPIPAIAGTGHRATDRRRLTTLVQDAVARDLQVPVVWRSGRRLADVPTTRVGAYAGA</sequence>
<comment type="pathway">
    <text evidence="1">Lipid metabolism.</text>
</comment>
<evidence type="ECO:0000259" key="7">
    <source>
        <dbReference type="SMART" id="SM00563"/>
    </source>
</evidence>
<protein>
    <submittedName>
        <fullName evidence="8">Lysophospholipid acyltransferase family protein</fullName>
    </submittedName>
</protein>
<dbReference type="CDD" id="cd07989">
    <property type="entry name" value="LPLAT_AGPAT-like"/>
    <property type="match status" value="1"/>
</dbReference>
<dbReference type="AlphaFoldDB" id="A0AAU8DKF7"/>
<dbReference type="Pfam" id="PF01553">
    <property type="entry name" value="Acyltransferase"/>
    <property type="match status" value="1"/>
</dbReference>
<feature type="transmembrane region" description="Helical" evidence="6">
    <location>
        <begin position="30"/>
        <end position="49"/>
    </location>
</feature>
<dbReference type="InterPro" id="IPR002123">
    <property type="entry name" value="Plipid/glycerol_acylTrfase"/>
</dbReference>
<dbReference type="GO" id="GO:0006654">
    <property type="term" value="P:phosphatidic acid biosynthetic process"/>
    <property type="evidence" value="ECO:0007669"/>
    <property type="project" value="TreeGrafter"/>
</dbReference>
<dbReference type="RefSeq" id="WP_353648345.1">
    <property type="nucleotide sequence ID" value="NZ_CP159218.1"/>
</dbReference>
<dbReference type="PANTHER" id="PTHR10434:SF64">
    <property type="entry name" value="1-ACYL-SN-GLYCEROL-3-PHOSPHATE ACYLTRANSFERASE-RELATED"/>
    <property type="match status" value="1"/>
</dbReference>
<evidence type="ECO:0000256" key="1">
    <source>
        <dbReference type="ARBA" id="ARBA00005189"/>
    </source>
</evidence>
<keyword evidence="6" id="KW-0472">Membrane</keyword>
<keyword evidence="2" id="KW-0444">Lipid biosynthesis</keyword>
<keyword evidence="5 8" id="KW-0012">Acyltransferase</keyword>
<feature type="domain" description="Phospholipid/glycerol acyltransferase" evidence="7">
    <location>
        <begin position="90"/>
        <end position="202"/>
    </location>
</feature>
<keyword evidence="6" id="KW-0812">Transmembrane</keyword>
<reference evidence="8" key="1">
    <citation type="submission" date="2024-05" db="EMBL/GenBank/DDBJ databases">
        <authorList>
            <person name="Cai S.Y."/>
            <person name="Jin L.M."/>
            <person name="Li H.R."/>
        </authorList>
    </citation>
    <scope>NUCLEOTIDE SEQUENCE</scope>
    <source>
        <strain evidence="8">A5-74</strain>
    </source>
</reference>
<name>A0AAU8DKF7_9ACTN</name>
<evidence type="ECO:0000256" key="6">
    <source>
        <dbReference type="SAM" id="Phobius"/>
    </source>
</evidence>
<organism evidence="8">
    <name type="scientific">Nakamurella sp. A5-74</name>
    <dbReference type="NCBI Taxonomy" id="3158264"/>
    <lineage>
        <taxon>Bacteria</taxon>
        <taxon>Bacillati</taxon>
        <taxon>Actinomycetota</taxon>
        <taxon>Actinomycetes</taxon>
        <taxon>Nakamurellales</taxon>
        <taxon>Nakamurellaceae</taxon>
        <taxon>Nakamurella</taxon>
    </lineage>
</organism>
<evidence type="ECO:0000313" key="8">
    <source>
        <dbReference type="EMBL" id="XCG62730.1"/>
    </source>
</evidence>
<evidence type="ECO:0000256" key="3">
    <source>
        <dbReference type="ARBA" id="ARBA00022679"/>
    </source>
</evidence>
<dbReference type="SUPFAM" id="SSF69593">
    <property type="entry name" value="Glycerol-3-phosphate (1)-acyltransferase"/>
    <property type="match status" value="1"/>
</dbReference>
<dbReference type="GO" id="GO:0003841">
    <property type="term" value="F:1-acylglycerol-3-phosphate O-acyltransferase activity"/>
    <property type="evidence" value="ECO:0007669"/>
    <property type="project" value="TreeGrafter"/>
</dbReference>
<evidence type="ECO:0000256" key="4">
    <source>
        <dbReference type="ARBA" id="ARBA00023098"/>
    </source>
</evidence>
<keyword evidence="4" id="KW-0443">Lipid metabolism</keyword>
<dbReference type="EMBL" id="CP159218">
    <property type="protein sequence ID" value="XCG62730.1"/>
    <property type="molecule type" value="Genomic_DNA"/>
</dbReference>
<evidence type="ECO:0000256" key="2">
    <source>
        <dbReference type="ARBA" id="ARBA00022516"/>
    </source>
</evidence>
<keyword evidence="6" id="KW-1133">Transmembrane helix</keyword>
<gene>
    <name evidence="8" type="ORF">ABLG96_16085</name>
</gene>
<evidence type="ECO:0000256" key="5">
    <source>
        <dbReference type="ARBA" id="ARBA00023315"/>
    </source>
</evidence>
<dbReference type="PANTHER" id="PTHR10434">
    <property type="entry name" value="1-ACYL-SN-GLYCEROL-3-PHOSPHATE ACYLTRANSFERASE"/>
    <property type="match status" value="1"/>
</dbReference>
<accession>A0AAU8DKF7</accession>
<keyword evidence="3" id="KW-0808">Transferase</keyword>